<evidence type="ECO:0000313" key="2">
    <source>
        <dbReference type="Proteomes" id="UP000016666"/>
    </source>
</evidence>
<accession>A0A493U1S6</accession>
<dbReference type="AlphaFoldDB" id="A0A493U1S6"/>
<dbReference type="Proteomes" id="UP000016666">
    <property type="component" value="Unassembled WGS sequence"/>
</dbReference>
<reference evidence="1" key="2">
    <citation type="submission" date="2025-08" db="UniProtKB">
        <authorList>
            <consortium name="Ensembl"/>
        </authorList>
    </citation>
    <scope>IDENTIFICATION</scope>
</reference>
<keyword evidence="2" id="KW-1185">Reference proteome</keyword>
<protein>
    <submittedName>
        <fullName evidence="1">Uncharacterized protein</fullName>
    </submittedName>
</protein>
<evidence type="ECO:0000313" key="1">
    <source>
        <dbReference type="Ensembl" id="ENSAPLP00000031805.1"/>
    </source>
</evidence>
<sequence>MKGTLGGHFGDILGTAMGHLGATGGTPGRYQGDVKGTLRGHFGDILGTPWSDWGGAVTVSPPRVPAGCPAQLPAQPQLHHHGDALPRAHRRPPRLLRLQGGRGELGGSFGVFGDGDRGDNPMGGAARPPYHCHPPPPCPQLIKDCSGPVVLQSGRPALDVTCVDSTMEPRQVKRFWQLVPLAIKIYRAWKRR</sequence>
<reference evidence="2" key="1">
    <citation type="submission" date="2017-10" db="EMBL/GenBank/DDBJ databases">
        <title>A new Pekin duck reference genome.</title>
        <authorList>
            <person name="Hou Z.-C."/>
            <person name="Zhou Z.-K."/>
            <person name="Zhu F."/>
            <person name="Hou S.-S."/>
        </authorList>
    </citation>
    <scope>NUCLEOTIDE SEQUENCE [LARGE SCALE GENOMIC DNA]</scope>
</reference>
<dbReference type="STRING" id="8840.ENSAPLP00000031805"/>
<name>A0A493U1S6_ANAPP</name>
<proteinExistence type="predicted"/>
<organism evidence="1 2">
    <name type="scientific">Anas platyrhynchos platyrhynchos</name>
    <name type="common">Northern mallard</name>
    <dbReference type="NCBI Taxonomy" id="8840"/>
    <lineage>
        <taxon>Eukaryota</taxon>
        <taxon>Metazoa</taxon>
        <taxon>Chordata</taxon>
        <taxon>Craniata</taxon>
        <taxon>Vertebrata</taxon>
        <taxon>Euteleostomi</taxon>
        <taxon>Archelosauria</taxon>
        <taxon>Archosauria</taxon>
        <taxon>Dinosauria</taxon>
        <taxon>Saurischia</taxon>
        <taxon>Theropoda</taxon>
        <taxon>Coelurosauria</taxon>
        <taxon>Aves</taxon>
        <taxon>Neognathae</taxon>
        <taxon>Galloanserae</taxon>
        <taxon>Anseriformes</taxon>
        <taxon>Anatidae</taxon>
        <taxon>Anatinae</taxon>
        <taxon>Anas</taxon>
    </lineage>
</organism>
<dbReference type="Ensembl" id="ENSAPLT00000022149.1">
    <property type="protein sequence ID" value="ENSAPLP00000031805.1"/>
    <property type="gene ID" value="ENSAPLG00000018876.1"/>
</dbReference>
<reference evidence="1" key="3">
    <citation type="submission" date="2025-09" db="UniProtKB">
        <authorList>
            <consortium name="Ensembl"/>
        </authorList>
    </citation>
    <scope>IDENTIFICATION</scope>
</reference>